<evidence type="ECO:0000256" key="4">
    <source>
        <dbReference type="ARBA" id="ARBA00023136"/>
    </source>
</evidence>
<evidence type="ECO:0000313" key="8">
    <source>
        <dbReference type="Proteomes" id="UP000236536"/>
    </source>
</evidence>
<gene>
    <name evidence="7" type="ORF">PhaeoP66_04195</name>
</gene>
<organism evidence="7 8">
    <name type="scientific">Phaeobacter inhibens</name>
    <dbReference type="NCBI Taxonomy" id="221822"/>
    <lineage>
        <taxon>Bacteria</taxon>
        <taxon>Pseudomonadati</taxon>
        <taxon>Pseudomonadota</taxon>
        <taxon>Alphaproteobacteria</taxon>
        <taxon>Rhodobacterales</taxon>
        <taxon>Roseobacteraceae</taxon>
        <taxon>Phaeobacter</taxon>
    </lineage>
</organism>
<accession>A0ABM6RKH7</accession>
<dbReference type="PANTHER" id="PTHR38776">
    <property type="entry name" value="MLTA-INTERACTING PROTEIN-RELATED"/>
    <property type="match status" value="1"/>
</dbReference>
<feature type="signal peptide" evidence="6">
    <location>
        <begin position="1"/>
        <end position="19"/>
    </location>
</feature>
<evidence type="ECO:0000256" key="3">
    <source>
        <dbReference type="ARBA" id="ARBA00022729"/>
    </source>
</evidence>
<keyword evidence="7" id="KW-0614">Plasmid</keyword>
<evidence type="ECO:0000256" key="2">
    <source>
        <dbReference type="ARBA" id="ARBA00005722"/>
    </source>
</evidence>
<evidence type="ECO:0000313" key="7">
    <source>
        <dbReference type="EMBL" id="AUQ96921.1"/>
    </source>
</evidence>
<reference evidence="7 8" key="1">
    <citation type="journal article" date="2017" name="Genome Biol. Evol.">
        <title>Trajectories and Drivers of Genome Evolution in Surface-Associated Marine Phaeobacter.</title>
        <authorList>
            <person name="Freese H.M."/>
            <person name="Sikorski J."/>
            <person name="Bunk B."/>
            <person name="Scheuner C."/>
            <person name="Meier-Kolthoff J.P."/>
            <person name="Sproer C."/>
            <person name="Gram L."/>
            <person name="Overmann J."/>
        </authorList>
    </citation>
    <scope>NUCLEOTIDE SEQUENCE [LARGE SCALE GENOMIC DNA]</scope>
    <source>
        <strain evidence="7 8">P66</strain>
    </source>
</reference>
<feature type="chain" id="PRO_5045075577" evidence="6">
    <location>
        <begin position="20"/>
        <end position="240"/>
    </location>
</feature>
<proteinExistence type="inferred from homology"/>
<evidence type="ECO:0000256" key="6">
    <source>
        <dbReference type="SAM" id="SignalP"/>
    </source>
</evidence>
<keyword evidence="3 6" id="KW-0732">Signal</keyword>
<protein>
    <submittedName>
        <fullName evidence="7">Outer membrane protein</fullName>
    </submittedName>
</protein>
<comment type="subcellular location">
    <subcellularLocation>
        <location evidence="1">Cell outer membrane</location>
    </subcellularLocation>
</comment>
<dbReference type="EMBL" id="CP010708">
    <property type="protein sequence ID" value="AUQ96921.1"/>
    <property type="molecule type" value="Genomic_DNA"/>
</dbReference>
<name>A0ABM6RKH7_9RHOB</name>
<evidence type="ECO:0000256" key="5">
    <source>
        <dbReference type="ARBA" id="ARBA00023237"/>
    </source>
</evidence>
<reference evidence="7 8" key="2">
    <citation type="journal article" date="2017" name="Int. J. Syst. Evol. Microbiol.">
        <title>Adaptation of Surface-Associated Bacteria to the Open Ocean: A Genomically Distinct Subpopulation of Phaeobacter gallaeciensis Colonizes Pacific Mesozooplankton.</title>
        <authorList>
            <person name="Freese H.M."/>
            <person name="Methner A."/>
            <person name="Overmann J."/>
        </authorList>
    </citation>
    <scope>NUCLEOTIDE SEQUENCE [LARGE SCALE GENOMIC DNA]</scope>
    <source>
        <strain evidence="7 8">P66</strain>
    </source>
</reference>
<dbReference type="Proteomes" id="UP000236536">
    <property type="component" value="Plasmid pP66_c"/>
</dbReference>
<comment type="similarity">
    <text evidence="2">Belongs to the MipA/OmpV family.</text>
</comment>
<geneLocation type="plasmid" evidence="7 8">
    <name>pP66_c</name>
</geneLocation>
<sequence length="240" mass="25137">MSRTMLSLALALLAGTASAEGQWTVGGAGIGATGIYVGEENTASFAPVIIYDTEKFHIGLDGLSYQVFDYGLSQVDVALGYRGAPAFPDKDPLFEGLKRDDAVELGLSIQLEFGNAYVGIGALTDISDGHGGTEADFNIGYIMNVGNLQVDTALGARYRDAALNQYLFGVTGAEATAIRPAYAAKYTTTAFANVTVAYPITDTITAMGQIGCEDLGDNQDCPLVEQASSTSIGLGVIWTF</sequence>
<keyword evidence="8" id="KW-1185">Reference proteome</keyword>
<dbReference type="InterPro" id="IPR010583">
    <property type="entry name" value="MipA"/>
</dbReference>
<dbReference type="PANTHER" id="PTHR38776:SF1">
    <property type="entry name" value="MLTA-INTERACTING PROTEIN-RELATED"/>
    <property type="match status" value="1"/>
</dbReference>
<evidence type="ECO:0000256" key="1">
    <source>
        <dbReference type="ARBA" id="ARBA00004442"/>
    </source>
</evidence>
<keyword evidence="5" id="KW-0998">Cell outer membrane</keyword>
<dbReference type="RefSeq" id="WP_102875544.1">
    <property type="nucleotide sequence ID" value="NZ_CP010602.1"/>
</dbReference>
<keyword evidence="4" id="KW-0472">Membrane</keyword>
<dbReference type="Pfam" id="PF06629">
    <property type="entry name" value="MipA"/>
    <property type="match status" value="1"/>
</dbReference>